<comment type="subcellular location">
    <subcellularLocation>
        <location evidence="1">Cell membrane</location>
        <topology evidence="1">Multi-pass membrane protein</topology>
    </subcellularLocation>
</comment>
<accession>A0ABN2M775</accession>
<keyword evidence="4 7" id="KW-1133">Transmembrane helix</keyword>
<keyword evidence="5 7" id="KW-0472">Membrane</keyword>
<dbReference type="PANTHER" id="PTHR30213">
    <property type="entry name" value="INNER MEMBRANE PROTEIN YHJD"/>
    <property type="match status" value="1"/>
</dbReference>
<feature type="transmembrane region" description="Helical" evidence="7">
    <location>
        <begin position="223"/>
        <end position="242"/>
    </location>
</feature>
<evidence type="ECO:0000313" key="8">
    <source>
        <dbReference type="EMBL" id="GAA1811545.1"/>
    </source>
</evidence>
<evidence type="ECO:0000256" key="4">
    <source>
        <dbReference type="ARBA" id="ARBA00022989"/>
    </source>
</evidence>
<evidence type="ECO:0000256" key="2">
    <source>
        <dbReference type="ARBA" id="ARBA00022475"/>
    </source>
</evidence>
<feature type="transmembrane region" description="Helical" evidence="7">
    <location>
        <begin position="133"/>
        <end position="157"/>
    </location>
</feature>
<comment type="caution">
    <text evidence="8">The sequence shown here is derived from an EMBL/GenBank/DDBJ whole genome shotgun (WGS) entry which is preliminary data.</text>
</comment>
<evidence type="ECO:0000256" key="7">
    <source>
        <dbReference type="SAM" id="Phobius"/>
    </source>
</evidence>
<evidence type="ECO:0000256" key="1">
    <source>
        <dbReference type="ARBA" id="ARBA00004651"/>
    </source>
</evidence>
<reference evidence="8 9" key="1">
    <citation type="journal article" date="2019" name="Int. J. Syst. Evol. Microbiol.">
        <title>The Global Catalogue of Microorganisms (GCM) 10K type strain sequencing project: providing services to taxonomists for standard genome sequencing and annotation.</title>
        <authorList>
            <consortium name="The Broad Institute Genomics Platform"/>
            <consortium name="The Broad Institute Genome Sequencing Center for Infectious Disease"/>
            <person name="Wu L."/>
            <person name="Ma J."/>
        </authorList>
    </citation>
    <scope>NUCLEOTIDE SEQUENCE [LARGE SCALE GENOMIC DNA]</scope>
    <source>
        <strain evidence="8 9">JCM 14322</strain>
    </source>
</reference>
<feature type="transmembrane region" description="Helical" evidence="7">
    <location>
        <begin position="74"/>
        <end position="94"/>
    </location>
</feature>
<organism evidence="8 9">
    <name type="scientific">Agromyces neolithicus</name>
    <dbReference type="NCBI Taxonomy" id="269420"/>
    <lineage>
        <taxon>Bacteria</taxon>
        <taxon>Bacillati</taxon>
        <taxon>Actinomycetota</taxon>
        <taxon>Actinomycetes</taxon>
        <taxon>Micrococcales</taxon>
        <taxon>Microbacteriaceae</taxon>
        <taxon>Agromyces</taxon>
    </lineage>
</organism>
<gene>
    <name evidence="8" type="ORF">GCM10009749_20750</name>
</gene>
<feature type="transmembrane region" description="Helical" evidence="7">
    <location>
        <begin position="254"/>
        <end position="277"/>
    </location>
</feature>
<dbReference type="Proteomes" id="UP001500002">
    <property type="component" value="Unassembled WGS sequence"/>
</dbReference>
<keyword evidence="9" id="KW-1185">Reference proteome</keyword>
<proteinExistence type="predicted"/>
<feature type="transmembrane region" description="Helical" evidence="7">
    <location>
        <begin position="178"/>
        <end position="211"/>
    </location>
</feature>
<protein>
    <recommendedName>
        <fullName evidence="10">YihY/virulence factor BrkB family protein</fullName>
    </recommendedName>
</protein>
<sequence length="371" mass="38973">MRVALAPPGARVSSLTGMGEQRPQQREGGAFARIGALGDRITAWALARKPVRAMLLYFEHHGPMLADSITYRTLFSVFAGVFLGFAIAGVWLAGRPEAITALIETIDAVIPGLVGEDGLIHPDDLIQPLTLSIAGALALIGLVGAAMGAVGSLRLSFRNLGDLPDDQTFFIWVMARDLVLAIGFGALLAATAAVTFFGTAAVDVVFGWFGVSTRDPAYDGTTRALSIVVIFVIDTIVVAAMFRILSGLRPSPRSLWSGAVIGGLGLTGLQELSGLFVGGATANPLLASFGSLIALLLWFNLSAQVILIAAAYIITGVDDEHDRVRARYGAPTVAIRRMQRAERRASVAATELADARAAVEREHAASGGARV</sequence>
<dbReference type="Pfam" id="PF03631">
    <property type="entry name" value="Virul_fac_BrkB"/>
    <property type="match status" value="1"/>
</dbReference>
<evidence type="ECO:0000256" key="6">
    <source>
        <dbReference type="SAM" id="MobiDB-lite"/>
    </source>
</evidence>
<evidence type="ECO:0000256" key="3">
    <source>
        <dbReference type="ARBA" id="ARBA00022692"/>
    </source>
</evidence>
<name>A0ABN2M775_9MICO</name>
<evidence type="ECO:0000256" key="5">
    <source>
        <dbReference type="ARBA" id="ARBA00023136"/>
    </source>
</evidence>
<keyword evidence="2" id="KW-1003">Cell membrane</keyword>
<evidence type="ECO:0000313" key="9">
    <source>
        <dbReference type="Proteomes" id="UP001500002"/>
    </source>
</evidence>
<feature type="region of interest" description="Disordered" evidence="6">
    <location>
        <begin position="1"/>
        <end position="25"/>
    </location>
</feature>
<feature type="transmembrane region" description="Helical" evidence="7">
    <location>
        <begin position="289"/>
        <end position="315"/>
    </location>
</feature>
<dbReference type="PANTHER" id="PTHR30213:SF1">
    <property type="entry name" value="INNER MEMBRANE PROTEIN YHJD"/>
    <property type="match status" value="1"/>
</dbReference>
<keyword evidence="3 7" id="KW-0812">Transmembrane</keyword>
<dbReference type="EMBL" id="BAAANJ010000007">
    <property type="protein sequence ID" value="GAA1811545.1"/>
    <property type="molecule type" value="Genomic_DNA"/>
</dbReference>
<dbReference type="InterPro" id="IPR017039">
    <property type="entry name" value="Virul_fac_BrkB"/>
</dbReference>
<evidence type="ECO:0008006" key="10">
    <source>
        <dbReference type="Google" id="ProtNLM"/>
    </source>
</evidence>